<dbReference type="PANTHER" id="PTHR39177:SF1">
    <property type="entry name" value="ABC TRANSPORTER PERMEASE YTRC-RELATED"/>
    <property type="match status" value="1"/>
</dbReference>
<evidence type="ECO:0000256" key="1">
    <source>
        <dbReference type="SAM" id="Phobius"/>
    </source>
</evidence>
<keyword evidence="1" id="KW-1133">Transmembrane helix</keyword>
<keyword evidence="1" id="KW-0472">Membrane</keyword>
<feature type="transmembrane region" description="Helical" evidence="1">
    <location>
        <begin position="239"/>
        <end position="257"/>
    </location>
</feature>
<protein>
    <recommendedName>
        <fullName evidence="4">Multidrug ABC transporter permease</fullName>
    </recommendedName>
</protein>
<feature type="transmembrane region" description="Helical" evidence="1">
    <location>
        <begin position="336"/>
        <end position="355"/>
    </location>
</feature>
<gene>
    <name evidence="2" type="ORF">BA724_07010</name>
</gene>
<comment type="caution">
    <text evidence="2">The sequence shown here is derived from an EMBL/GenBank/DDBJ whole genome shotgun (WGS) entry which is preliminary data.</text>
</comment>
<accession>A0A1E7DPJ1</accession>
<feature type="transmembrane region" description="Helical" evidence="1">
    <location>
        <begin position="153"/>
        <end position="173"/>
    </location>
</feature>
<feature type="transmembrane region" description="Helical" evidence="1">
    <location>
        <begin position="20"/>
        <end position="40"/>
    </location>
</feature>
<feature type="transmembrane region" description="Helical" evidence="1">
    <location>
        <begin position="269"/>
        <end position="296"/>
    </location>
</feature>
<dbReference type="PANTHER" id="PTHR39177">
    <property type="entry name" value="ABC TRANSPORTER PERMEASE YTRC-RELATED"/>
    <property type="match status" value="1"/>
</dbReference>
<evidence type="ECO:0000313" key="2">
    <source>
        <dbReference type="EMBL" id="OES45007.1"/>
    </source>
</evidence>
<name>A0A1E7DPJ1_9BACI</name>
<sequence length="663" mass="74294">MKSGILSFNKGLFLQHTRSVLWISVFFLLSQIVLLPLGMLVVLRDEWGVKAILDEKPENILLTISFAVQYITYMVFPVLAGIILTSYMTKKGSSDFVHSLPFKRSTLLTHVYAAGAISLAVPVLINTVILLVMRPFVHPITYTIGNIVEWAGLSMFIVLFMFIATVLIGLFIGPAILQGVMAYGIFVLPAALIVITVTNARYFIKGLAVEAYTAKIMEDGIFLVRAGSYETRPFGGTEWAVYIAVAAVTVAVSYYVYKVRPAEAGDETIVFPFFRWTFIFVLTFVAMMIGGMYFAVLLSGTIGWMIAGYVIGALAAYTLLQMIVQKSLRLIWPWKGFVFYTALVIVLIIPGTIFAKSYEQAIPDTNEIEKVYIGDSAEPFVNEFYMEEQKTLLKPNAGFMTGADSIEQVREVHTALMEEHNGSRLMDSYSVTIIYSLKDGSRMQRQYMVSPEVIADATGEIRKNPEFIKASSSLFALKNPNEITYLSIYNGATGSQMANVAEKATVDALRKALEQDMLMRESRMFSINYYASAGSLDLSIGKNRTQTNLYHDISLSDKQTIEAIREHVPNGELFASAEMVEEAYIVKAESPEEKQKLNDFIWSGEENPDLKEMPLEYEQVKSINEIRKLMNPDRLVEESERLLILKWKGNPGYTTITMVGLKE</sequence>
<dbReference type="AlphaFoldDB" id="A0A1E7DPJ1"/>
<keyword evidence="3" id="KW-1185">Reference proteome</keyword>
<dbReference type="RefSeq" id="WP_069938629.1">
    <property type="nucleotide sequence ID" value="NZ_MAMP01000021.1"/>
</dbReference>
<feature type="transmembrane region" description="Helical" evidence="1">
    <location>
        <begin position="107"/>
        <end position="133"/>
    </location>
</feature>
<evidence type="ECO:0000313" key="3">
    <source>
        <dbReference type="Proteomes" id="UP000095658"/>
    </source>
</evidence>
<feature type="transmembrane region" description="Helical" evidence="1">
    <location>
        <begin position="180"/>
        <end position="204"/>
    </location>
</feature>
<feature type="transmembrane region" description="Helical" evidence="1">
    <location>
        <begin position="302"/>
        <end position="324"/>
    </location>
</feature>
<dbReference type="Proteomes" id="UP000095658">
    <property type="component" value="Unassembled WGS sequence"/>
</dbReference>
<reference evidence="2 3" key="1">
    <citation type="submission" date="2016-06" db="EMBL/GenBank/DDBJ databases">
        <title>Domibacillus iocasae genome sequencing.</title>
        <authorList>
            <person name="Verma A."/>
            <person name="Pal Y."/>
            <person name="Ojha A.K."/>
            <person name="Krishnamurthi S."/>
        </authorList>
    </citation>
    <scope>NUCLEOTIDE SEQUENCE [LARGE SCALE GENOMIC DNA]</scope>
    <source>
        <strain evidence="2 3">DSM 29979</strain>
    </source>
</reference>
<keyword evidence="1" id="KW-0812">Transmembrane</keyword>
<evidence type="ECO:0008006" key="4">
    <source>
        <dbReference type="Google" id="ProtNLM"/>
    </source>
</evidence>
<dbReference type="OrthoDB" id="1706490at2"/>
<dbReference type="STRING" id="1714016.BA724_07010"/>
<dbReference type="InterPro" id="IPR053046">
    <property type="entry name" value="ABC-5_transporter"/>
</dbReference>
<proteinExistence type="predicted"/>
<feature type="transmembrane region" description="Helical" evidence="1">
    <location>
        <begin position="60"/>
        <end position="87"/>
    </location>
</feature>
<dbReference type="EMBL" id="MAMP01000021">
    <property type="protein sequence ID" value="OES45007.1"/>
    <property type="molecule type" value="Genomic_DNA"/>
</dbReference>
<organism evidence="2 3">
    <name type="scientific">Domibacillus iocasae</name>
    <dbReference type="NCBI Taxonomy" id="1714016"/>
    <lineage>
        <taxon>Bacteria</taxon>
        <taxon>Bacillati</taxon>
        <taxon>Bacillota</taxon>
        <taxon>Bacilli</taxon>
        <taxon>Bacillales</taxon>
        <taxon>Bacillaceae</taxon>
        <taxon>Domibacillus</taxon>
    </lineage>
</organism>